<dbReference type="EMBL" id="JANAKD010000188">
    <property type="protein sequence ID" value="KAJ3496455.1"/>
    <property type="molecule type" value="Genomic_DNA"/>
</dbReference>
<proteinExistence type="predicted"/>
<name>A0ACC1R261_9HYPO</name>
<protein>
    <submittedName>
        <fullName evidence="1">Uncharacterized protein</fullName>
    </submittedName>
</protein>
<evidence type="ECO:0000313" key="1">
    <source>
        <dbReference type="EMBL" id="KAJ3496455.1"/>
    </source>
</evidence>
<keyword evidence="2" id="KW-1185">Reference proteome</keyword>
<sequence>MGQTALDSCELYAIAWIAALAVERASAEAMLDEQHDTPADFQQHVRDFNRYTWGRIGAHNIVIAALPSGIYGTTAAAVTASQLIASLPHIKIGLLVGIAGAIPQFSVAEDASGENVERINEDVDIRLGDVVVGRPDGACGGVVQYDLGKAKQGQIWERKGALSSPPSVLLTAVAALEAAHKRGEFKMPKILAEMWEANPYMATAHTPSNPSFKHQGFENDRLFKSTYPHSQGRTDCQLCEPSQQAVRPTRETLAPRIHYGLIASGNTLIKDALTRIKLAESTAQKCLCYEMEAAGIVSHFPCLVIRGICDYADGHKNDLWQPYASATAAAYAKELLCHLPPRQLQVTIPVREASLFCKSLAHLQAEIDQLSDRSLLSQLPISAAARHDSYAEGSNSLCLSGTRVQVLRDIFNWIDGDGARIFWLNGMAGTGKSTISRTLARTLEMRDQLGGSFFFKRDEEDCNTMRKLPATVAADLARYPAAKARILEALAADSSMPAKSAQIQLQRLVLEPLAAIRQTHWIIIVIDAADECNEKELSTLFNLISDFINADLPKVKLFLTSRPEVPIHQGFGSLEKCHDGIILQNVETAFVEHDIFVFLEHELGRIRDRYNASAFAALEQDWPATSILQRLVKMANKLFIFAAIVCRLIGQDVGGGPDAELRYILSYEKKGTAYADAFAPTYLPVLNRHLADSMPKAQRAASIHQMTLILGTMAVARDPLSVPALARLVDLDMAVVGHRLNSLASVLEILHADASGDKEATRVRFFHQSFRDFLVSPETGEISPIWLNQQEANQTMSSNCLRALMGPVNGLRFNVCGMKVPGTPRSTIPKETINKHLKSEVQYACIQTTYHMKEAKSQISDHDAVHQFLLHHFLHWLEALSFLGQTFQLTEQIYLLQELMDSHNCAKIKLFLDDAIRFIPGIVHILDATPLQIYYSALIFSPTGSVIRSVFDQRYLSWITKKPIVDSDWSIEFQHVEFDGHPVERLFSASDENVIAAIAREVVIILSIRGECRLTIPGRFSTVAFSPNAELIAAADGVESVQIWNIRDKCCIKTVQTSNWGLIEYPMSFIGNGDYLVTISKDRAEIWSTRIAQPVKTIYYASNAYRTVISPKIPAMAVFFPDYIIVWNLHSCQQVRRHKYSTELGNGALLKPILLPSLDIWTLVYSEEWLRVVSPISNEVLLSIHGRHPHFWELTEDHLAIIRSGEYHVWNYKLGELILSGSAPRSVNAAAYLPKLSLLVVSGERLSAAHESIFFWKLRKDTQMQSRSKEPETEMISHRKMMLQQRREVYASPLPSDGVLIAQDSTLLAREYKDHLSCWVADGSRDTESNIQAAGTCHTAFSPNNQFVATADGFEKGTVSVWRIQPKRPAVRVFMLPFQFKSRRCLLEIFFSPDSKILGLMVGFSNAGSSHQSEPHLIQLFSIATNLKLDEFFAPDRFNKTGCRACLSPDNSLVAIADGVVANVMRIESKRQVAQVFTTGETREDPAESLGNPNQSPNQPVAAEEGCVGNSNSRTSFKTTLTMTYTSIGWVTHWWHIRPTVTARRPIMDGVLSVLVSGLFKRADLLKELKNAPTEILELTEDIEILSGVLVQFEDALESAGPRIAETNKQQNENVVSMAAKDDNSLPQKLLAWLRWLSVKSFVAAAGHAIQKLSSTASLFLNSVVCKNLVAQIAELQRNRAEVQPMLRFKLKVAMQICQREERRVEAASAGEATLEEIGLRPKDIRELQRMEDKITEGAMTAVKKAERYTGFDSCQQKQRTSSREQVPANYTSSPSARSPSPRLRPARRTRQSTGPSAELFPQATHQSKRHRDTQAPQRRRRSRLDHTSRERGPLQSASEIEPPGKSRSRLSSANLASTFPAIGSHDIPQPSSARAITGSLPSVEKRQPGIHGPRVRDNGTALIVEESEWPTELLGLSECGRAPSERSGACLEDDSGEDLSIATGPRDGERSSKVSQETGNRRDHIVTDKRTRKKRFGEEYKPSGLFTESDLEERRRRDRGGRSSNTSHAR</sequence>
<accession>A0ACC1R261</accession>
<dbReference type="Proteomes" id="UP001148737">
    <property type="component" value="Unassembled WGS sequence"/>
</dbReference>
<gene>
    <name evidence="1" type="ORF">NLG97_g2643</name>
</gene>
<comment type="caution">
    <text evidence="1">The sequence shown here is derived from an EMBL/GenBank/DDBJ whole genome shotgun (WGS) entry which is preliminary data.</text>
</comment>
<organism evidence="1 2">
    <name type="scientific">Lecanicillium saksenae</name>
    <dbReference type="NCBI Taxonomy" id="468837"/>
    <lineage>
        <taxon>Eukaryota</taxon>
        <taxon>Fungi</taxon>
        <taxon>Dikarya</taxon>
        <taxon>Ascomycota</taxon>
        <taxon>Pezizomycotina</taxon>
        <taxon>Sordariomycetes</taxon>
        <taxon>Hypocreomycetidae</taxon>
        <taxon>Hypocreales</taxon>
        <taxon>Cordycipitaceae</taxon>
        <taxon>Lecanicillium</taxon>
    </lineage>
</organism>
<evidence type="ECO:0000313" key="2">
    <source>
        <dbReference type="Proteomes" id="UP001148737"/>
    </source>
</evidence>
<reference evidence="1" key="1">
    <citation type="submission" date="2022-07" db="EMBL/GenBank/DDBJ databases">
        <title>Genome Sequence of Lecanicillium saksenae.</title>
        <authorList>
            <person name="Buettner E."/>
        </authorList>
    </citation>
    <scope>NUCLEOTIDE SEQUENCE</scope>
    <source>
        <strain evidence="1">VT-O1</strain>
    </source>
</reference>